<evidence type="ECO:0000256" key="13">
    <source>
        <dbReference type="ARBA" id="ARBA00023145"/>
    </source>
</evidence>
<keyword evidence="11 15" id="KW-0106">Calcium</keyword>
<evidence type="ECO:0000256" key="11">
    <source>
        <dbReference type="ARBA" id="ARBA00022837"/>
    </source>
</evidence>
<dbReference type="GO" id="GO:0004252">
    <property type="term" value="F:serine-type endopeptidase activity"/>
    <property type="evidence" value="ECO:0007669"/>
    <property type="project" value="UniProtKB-UniRule"/>
</dbReference>
<dbReference type="HOGENOM" id="CLU_013783_3_3_1"/>
<evidence type="ECO:0000256" key="10">
    <source>
        <dbReference type="ARBA" id="ARBA00022825"/>
    </source>
</evidence>
<dbReference type="GO" id="GO:0005576">
    <property type="term" value="C:extracellular region"/>
    <property type="evidence" value="ECO:0007669"/>
    <property type="project" value="UniProtKB-SubCell"/>
</dbReference>
<protein>
    <recommendedName>
        <fullName evidence="4">tripeptidyl-peptidase II</fullName>
        <ecNumber evidence="4">3.4.14.10</ecNumber>
    </recommendedName>
</protein>
<dbReference type="CDD" id="cd11377">
    <property type="entry name" value="Pro-peptidase_S53"/>
    <property type="match status" value="1"/>
</dbReference>
<dbReference type="MEROPS" id="S53.010"/>
<keyword evidence="10 15" id="KW-0720">Serine protease</keyword>
<comment type="subcellular location">
    <subcellularLocation>
        <location evidence="3">Secreted</location>
        <location evidence="3">Extracellular space</location>
    </subcellularLocation>
</comment>
<dbReference type="PROSITE" id="PS00138">
    <property type="entry name" value="SUBTILASE_SER"/>
    <property type="match status" value="1"/>
</dbReference>
<proteinExistence type="predicted"/>
<feature type="binding site" evidence="15">
    <location>
        <position position="552"/>
    </location>
    <ligand>
        <name>Ca(2+)</name>
        <dbReference type="ChEBI" id="CHEBI:29108"/>
    </ligand>
</feature>
<dbReference type="RefSeq" id="XP_014176028.1">
    <property type="nucleotide sequence ID" value="XM_014320553.1"/>
</dbReference>
<dbReference type="PANTHER" id="PTHR14218:SF34">
    <property type="entry name" value="TRIPEPTIDYL-PEPTIDASE SED4"/>
    <property type="match status" value="1"/>
</dbReference>
<keyword evidence="12" id="KW-0843">Virulence</keyword>
<evidence type="ECO:0000256" key="8">
    <source>
        <dbReference type="ARBA" id="ARBA00022729"/>
    </source>
</evidence>
<dbReference type="FunFam" id="3.40.50.200:FF:000015">
    <property type="entry name" value="Tripeptidyl peptidase A"/>
    <property type="match status" value="1"/>
</dbReference>
<keyword evidence="8 16" id="KW-0732">Signal</keyword>
<dbReference type="SMART" id="SM00944">
    <property type="entry name" value="Pro-kuma_activ"/>
    <property type="match status" value="1"/>
</dbReference>
<comment type="catalytic activity">
    <reaction evidence="1">
        <text>Release of an N-terminal tripeptide from a polypeptide.</text>
        <dbReference type="EC" id="3.4.14.10"/>
    </reaction>
</comment>
<feature type="active site" description="Charge relay system" evidence="15">
    <location>
        <position position="291"/>
    </location>
</feature>
<dbReference type="InterPro" id="IPR050819">
    <property type="entry name" value="Tripeptidyl-peptidase_I"/>
</dbReference>
<feature type="active site" description="Charge relay system" evidence="15">
    <location>
        <position position="509"/>
    </location>
</feature>
<dbReference type="SUPFAM" id="SSF54897">
    <property type="entry name" value="Protease propeptides/inhibitors"/>
    <property type="match status" value="1"/>
</dbReference>
<keyword evidence="19" id="KW-1185">Reference proteome</keyword>
<dbReference type="GO" id="GO:0008240">
    <property type="term" value="F:tripeptidyl-peptidase activity"/>
    <property type="evidence" value="ECO:0007669"/>
    <property type="project" value="UniProtKB-EC"/>
</dbReference>
<evidence type="ECO:0000256" key="9">
    <source>
        <dbReference type="ARBA" id="ARBA00022801"/>
    </source>
</evidence>
<feature type="binding site" evidence="15">
    <location>
        <position position="580"/>
    </location>
    <ligand>
        <name>Ca(2+)</name>
        <dbReference type="ChEBI" id="CHEBI:29108"/>
    </ligand>
</feature>
<gene>
    <name evidence="18" type="ORF">CMQ_6867</name>
</gene>
<feature type="chain" id="PRO_5003263766" description="tripeptidyl-peptidase II" evidence="16">
    <location>
        <begin position="29"/>
        <end position="602"/>
    </location>
</feature>
<dbReference type="GO" id="GO:0006508">
    <property type="term" value="P:proteolysis"/>
    <property type="evidence" value="ECO:0007669"/>
    <property type="project" value="UniProtKB-KW"/>
</dbReference>
<dbReference type="PANTHER" id="PTHR14218">
    <property type="entry name" value="PROTEASE S8 TRIPEPTIDYL PEPTIDASE I CLN2"/>
    <property type="match status" value="1"/>
</dbReference>
<evidence type="ECO:0000256" key="4">
    <source>
        <dbReference type="ARBA" id="ARBA00012462"/>
    </source>
</evidence>
<dbReference type="STRING" id="655863.F0X7A9"/>
<name>F0X7A9_GROCL</name>
<dbReference type="InterPro" id="IPR023828">
    <property type="entry name" value="Peptidase_S8_Ser-AS"/>
</dbReference>
<dbReference type="InterPro" id="IPR015366">
    <property type="entry name" value="S53_propep"/>
</dbReference>
<dbReference type="EC" id="3.4.14.10" evidence="4"/>
<dbReference type="CDD" id="cd04056">
    <property type="entry name" value="Peptidases_S53"/>
    <property type="match status" value="1"/>
</dbReference>
<dbReference type="InterPro" id="IPR036852">
    <property type="entry name" value="Peptidase_S8/S53_dom_sf"/>
</dbReference>
<feature type="domain" description="Peptidase S53" evidence="17">
    <location>
        <begin position="212"/>
        <end position="602"/>
    </location>
</feature>
<evidence type="ECO:0000256" key="12">
    <source>
        <dbReference type="ARBA" id="ARBA00023026"/>
    </source>
</evidence>
<dbReference type="Gene3D" id="3.40.50.200">
    <property type="entry name" value="Peptidase S8/S53 domain"/>
    <property type="match status" value="1"/>
</dbReference>
<evidence type="ECO:0000256" key="15">
    <source>
        <dbReference type="PROSITE-ProRule" id="PRU01032"/>
    </source>
</evidence>
<comment type="function">
    <text evidence="2">Secreted tripeptidyl-peptidase which degrades proteins at acidic pHs and is involved in virulence.</text>
</comment>
<feature type="binding site" evidence="15">
    <location>
        <position position="582"/>
    </location>
    <ligand>
        <name>Ca(2+)</name>
        <dbReference type="ChEBI" id="CHEBI:29108"/>
    </ligand>
</feature>
<dbReference type="Proteomes" id="UP000007796">
    <property type="component" value="Unassembled WGS sequence"/>
</dbReference>
<evidence type="ECO:0000256" key="3">
    <source>
        <dbReference type="ARBA" id="ARBA00004239"/>
    </source>
</evidence>
<dbReference type="OrthoDB" id="409122at2759"/>
<dbReference type="GO" id="GO:0046872">
    <property type="term" value="F:metal ion binding"/>
    <property type="evidence" value="ECO:0007669"/>
    <property type="project" value="UniProtKB-UniRule"/>
</dbReference>
<keyword evidence="5" id="KW-0964">Secreted</keyword>
<dbReference type="PROSITE" id="PS51695">
    <property type="entry name" value="SEDOLISIN"/>
    <property type="match status" value="1"/>
</dbReference>
<dbReference type="InParanoid" id="F0X7A9"/>
<feature type="active site" description="Charge relay system" evidence="15">
    <location>
        <position position="287"/>
    </location>
</feature>
<keyword evidence="9 15" id="KW-0378">Hydrolase</keyword>
<evidence type="ECO:0000256" key="1">
    <source>
        <dbReference type="ARBA" id="ARBA00001910"/>
    </source>
</evidence>
<accession>F0X7A9</accession>
<evidence type="ECO:0000256" key="7">
    <source>
        <dbReference type="ARBA" id="ARBA00022723"/>
    </source>
</evidence>
<evidence type="ECO:0000256" key="14">
    <source>
        <dbReference type="ARBA" id="ARBA00023180"/>
    </source>
</evidence>
<keyword evidence="7 15" id="KW-0479">Metal-binding</keyword>
<dbReference type="Pfam" id="PF09286">
    <property type="entry name" value="Pro-kuma_activ"/>
    <property type="match status" value="1"/>
</dbReference>
<dbReference type="EMBL" id="GL629729">
    <property type="protein sequence ID" value="EFX06546.1"/>
    <property type="molecule type" value="Genomic_DNA"/>
</dbReference>
<keyword evidence="6 15" id="KW-0645">Protease</keyword>
<comment type="cofactor">
    <cofactor evidence="15">
        <name>Ca(2+)</name>
        <dbReference type="ChEBI" id="CHEBI:29108"/>
    </cofactor>
    <text evidence="15">Binds 1 Ca(2+) ion per subunit.</text>
</comment>
<evidence type="ECO:0000256" key="6">
    <source>
        <dbReference type="ARBA" id="ARBA00022670"/>
    </source>
</evidence>
<dbReference type="SUPFAM" id="SSF52743">
    <property type="entry name" value="Subtilisin-like"/>
    <property type="match status" value="1"/>
</dbReference>
<evidence type="ECO:0000256" key="16">
    <source>
        <dbReference type="SAM" id="SignalP"/>
    </source>
</evidence>
<evidence type="ECO:0000259" key="17">
    <source>
        <dbReference type="PROSITE" id="PS51695"/>
    </source>
</evidence>
<keyword evidence="13" id="KW-0865">Zymogen</keyword>
<dbReference type="GeneID" id="25980347"/>
<evidence type="ECO:0000256" key="5">
    <source>
        <dbReference type="ARBA" id="ARBA00022525"/>
    </source>
</evidence>
<keyword evidence="14" id="KW-0325">Glycoprotein</keyword>
<dbReference type="InterPro" id="IPR030400">
    <property type="entry name" value="Sedolisin_dom"/>
</dbReference>
<organism evidence="19">
    <name type="scientific">Grosmannia clavigera (strain kw1407 / UAMH 11150)</name>
    <name type="common">Blue stain fungus</name>
    <name type="synonym">Graphiocladiella clavigera</name>
    <dbReference type="NCBI Taxonomy" id="655863"/>
    <lineage>
        <taxon>Eukaryota</taxon>
        <taxon>Fungi</taxon>
        <taxon>Dikarya</taxon>
        <taxon>Ascomycota</taxon>
        <taxon>Pezizomycotina</taxon>
        <taxon>Sordariomycetes</taxon>
        <taxon>Sordariomycetidae</taxon>
        <taxon>Ophiostomatales</taxon>
        <taxon>Ophiostomataceae</taxon>
        <taxon>Leptographium</taxon>
    </lineage>
</organism>
<feature type="signal peptide" evidence="16">
    <location>
        <begin position="1"/>
        <end position="28"/>
    </location>
</feature>
<evidence type="ECO:0000313" key="18">
    <source>
        <dbReference type="EMBL" id="EFX06546.1"/>
    </source>
</evidence>
<feature type="binding site" evidence="15">
    <location>
        <position position="551"/>
    </location>
    <ligand>
        <name>Ca(2+)</name>
        <dbReference type="ChEBI" id="CHEBI:29108"/>
    </ligand>
</feature>
<sequence>MKAPSSSSLLVALSLSGLAAGAVHKTLAATPQGWKANAAVASDQGQDQTAIFTLALHRDFSDLENHVLGVSTPGHANYGKYLDVGDVESLFSPASGAASAVTAWLEQNGISDYQIDGSFVDFTATLETANSVLNASYQHYTSTDQDTTTKLRTSHYTIPDEVENYIAFVDPGTFFGSTQKFRVPSHLKNPSRPTPAKRAASSTVVDASCATSITPSCLKQLYNVQDYQPDANSGSHIGFGSFLNESALYADLEQFEELFGIPSQNVTKVLVANGINDQNSSNGNYGEANLDVQTIVGVAHPLPVTEFITGGSPPFIPTYGQPTAANNSNEPYVPFLRYLLSKTNAELPQVISMSYGDQEDGVPYDYAVYSCSLIGLLGLRGISVLSSSGDGGLGGACLGTDFKTVEFGRVFPASCPFITAVGGTSASSVPEVAWDQSSGGFSGYFPRAWYQENAVQGYLQNRISRETYEYYGQYTHFGGRAYPDVAAHSLNPDFEIINAGKQSASGGTSAASPTFAAIVGLLNDARFRAGKPSLGFLNPLIYALNGRGFFDVVDGYTYGCLGKKAGEGVVPGARWNATAGWDPITGFGTPDFQTLKGYVLNL</sequence>
<dbReference type="AlphaFoldDB" id="F0X7A9"/>
<evidence type="ECO:0000256" key="2">
    <source>
        <dbReference type="ARBA" id="ARBA00002451"/>
    </source>
</evidence>
<evidence type="ECO:0000313" key="19">
    <source>
        <dbReference type="Proteomes" id="UP000007796"/>
    </source>
</evidence>
<reference evidence="18 19" key="1">
    <citation type="journal article" date="2011" name="Proc. Natl. Acad. Sci. U.S.A.">
        <title>Genome and transcriptome analyses of the mountain pine beetle-fungal symbiont Grosmannia clavigera, a lodgepole pine pathogen.</title>
        <authorList>
            <person name="DiGuistini S."/>
            <person name="Wang Y."/>
            <person name="Liao N.Y."/>
            <person name="Taylor G."/>
            <person name="Tanguay P."/>
            <person name="Feau N."/>
            <person name="Henrissat B."/>
            <person name="Chan S.K."/>
            <person name="Hesse-Orce U."/>
            <person name="Alamouti S.M."/>
            <person name="Tsui C.K.M."/>
            <person name="Docking R.T."/>
            <person name="Levasseur A."/>
            <person name="Haridas S."/>
            <person name="Robertson G."/>
            <person name="Birol I."/>
            <person name="Holt R.A."/>
            <person name="Marra M.A."/>
            <person name="Hamelin R.C."/>
            <person name="Hirst M."/>
            <person name="Jones S.J.M."/>
            <person name="Bohlmann J."/>
            <person name="Breuil C."/>
        </authorList>
    </citation>
    <scope>NUCLEOTIDE SEQUENCE [LARGE SCALE GENOMIC DNA]</scope>
    <source>
        <strain evidence="19">kw1407 / UAMH 11150</strain>
    </source>
</reference>
<dbReference type="eggNOG" id="ENOG502QR6D">
    <property type="taxonomic scope" value="Eukaryota"/>
</dbReference>